<dbReference type="InterPro" id="IPR001029">
    <property type="entry name" value="Flagellin_N"/>
</dbReference>
<dbReference type="InterPro" id="IPR001492">
    <property type="entry name" value="Flagellin"/>
</dbReference>
<dbReference type="EMBL" id="BAAAEW010000026">
    <property type="protein sequence ID" value="GAA0759009.1"/>
    <property type="molecule type" value="Genomic_DNA"/>
</dbReference>
<keyword evidence="6" id="KW-0966">Cell projection</keyword>
<dbReference type="Proteomes" id="UP001500279">
    <property type="component" value="Unassembled WGS sequence"/>
</dbReference>
<dbReference type="Pfam" id="PF00669">
    <property type="entry name" value="Flagellin_N"/>
    <property type="match status" value="1"/>
</dbReference>
<evidence type="ECO:0000256" key="4">
    <source>
        <dbReference type="ARBA" id="ARBA00023143"/>
    </source>
</evidence>
<dbReference type="PANTHER" id="PTHR42792:SF1">
    <property type="entry name" value="FLAGELLAR HOOK-ASSOCIATED PROTEIN 3"/>
    <property type="match status" value="1"/>
</dbReference>
<feature type="domain" description="Flagellin N-terminal" evidence="5">
    <location>
        <begin position="9"/>
        <end position="141"/>
    </location>
</feature>
<evidence type="ECO:0000256" key="2">
    <source>
        <dbReference type="ARBA" id="ARBA00004613"/>
    </source>
</evidence>
<comment type="subcellular location">
    <subcellularLocation>
        <location evidence="1">Bacterial flagellum</location>
    </subcellularLocation>
    <subcellularLocation>
        <location evidence="2">Secreted</location>
    </subcellularLocation>
</comment>
<reference evidence="6 7" key="1">
    <citation type="journal article" date="2019" name="Int. J. Syst. Evol. Microbiol.">
        <title>The Global Catalogue of Microorganisms (GCM) 10K type strain sequencing project: providing services to taxonomists for standard genome sequencing and annotation.</title>
        <authorList>
            <consortium name="The Broad Institute Genomics Platform"/>
            <consortium name="The Broad Institute Genome Sequencing Center for Infectious Disease"/>
            <person name="Wu L."/>
            <person name="Ma J."/>
        </authorList>
    </citation>
    <scope>NUCLEOTIDE SEQUENCE [LARGE SCALE GENOMIC DNA]</scope>
    <source>
        <strain evidence="6 7">JCM 15503</strain>
    </source>
</reference>
<dbReference type="PANTHER" id="PTHR42792">
    <property type="entry name" value="FLAGELLIN"/>
    <property type="match status" value="1"/>
</dbReference>
<organism evidence="6 7">
    <name type="scientific">Ideonella azotifigens</name>
    <dbReference type="NCBI Taxonomy" id="513160"/>
    <lineage>
        <taxon>Bacteria</taxon>
        <taxon>Pseudomonadati</taxon>
        <taxon>Pseudomonadota</taxon>
        <taxon>Betaproteobacteria</taxon>
        <taxon>Burkholderiales</taxon>
        <taxon>Sphaerotilaceae</taxon>
        <taxon>Ideonella</taxon>
    </lineage>
</organism>
<keyword evidence="7" id="KW-1185">Reference proteome</keyword>
<dbReference type="SUPFAM" id="SSF64518">
    <property type="entry name" value="Phase 1 flagellin"/>
    <property type="match status" value="1"/>
</dbReference>
<comment type="similarity">
    <text evidence="3">Belongs to the bacterial flagellin family.</text>
</comment>
<evidence type="ECO:0000313" key="7">
    <source>
        <dbReference type="Proteomes" id="UP001500279"/>
    </source>
</evidence>
<accession>A0ABN1K998</accession>
<gene>
    <name evidence="6" type="primary">flgL_2</name>
    <name evidence="6" type="ORF">GCM10009107_40030</name>
</gene>
<protein>
    <submittedName>
        <fullName evidence="6">Flagellar hook-associated protein FlgL</fullName>
    </submittedName>
</protein>
<name>A0ABN1K998_9BURK</name>
<keyword evidence="4" id="KW-0975">Bacterial flagellum</keyword>
<evidence type="ECO:0000313" key="6">
    <source>
        <dbReference type="EMBL" id="GAA0759009.1"/>
    </source>
</evidence>
<proteinExistence type="inferred from homology"/>
<dbReference type="RefSeq" id="WP_141287871.1">
    <property type="nucleotide sequence ID" value="NZ_BAAAEW010000026.1"/>
</dbReference>
<dbReference type="InterPro" id="IPR013384">
    <property type="entry name" value="Flagell_FlgL"/>
</dbReference>
<evidence type="ECO:0000259" key="5">
    <source>
        <dbReference type="Pfam" id="PF00669"/>
    </source>
</evidence>
<evidence type="ECO:0000256" key="3">
    <source>
        <dbReference type="ARBA" id="ARBA00005709"/>
    </source>
</evidence>
<sequence length="303" mass="32157">MRIASTQYHTTMNTALQRANERLEHIMEQMSTGARVQLPSDDPVTSVRLSRLTREDAALTQYRSNISALKSRLSNNEAQLTSMTDDMQQARDLLLWATNGSNTTDDVAAMASSLTALRDSLYDTSNSRDQEGRYLFSGTATGTATVTLNSSAAAGSRYSYTGNGALQQVVVGNGVTQAANVVLPESAGLLNQLDLMIQTLSTPGVNVNDATVQATLKTGLTSLDSAMNSVSARISKLGGAQNMLDTLDGGHASISLSNQQAALTLGQLDYNQAAVLLNGYTTAVQATQKAYAKVSELSLFNAM</sequence>
<comment type="caution">
    <text evidence="6">The sequence shown here is derived from an EMBL/GenBank/DDBJ whole genome shotgun (WGS) entry which is preliminary data.</text>
</comment>
<evidence type="ECO:0000256" key="1">
    <source>
        <dbReference type="ARBA" id="ARBA00004365"/>
    </source>
</evidence>
<dbReference type="NCBIfam" id="TIGR02550">
    <property type="entry name" value="flagell_flgL"/>
    <property type="match status" value="1"/>
</dbReference>
<keyword evidence="6" id="KW-0282">Flagellum</keyword>
<keyword evidence="6" id="KW-0969">Cilium</keyword>
<dbReference type="Gene3D" id="1.20.1330.10">
    <property type="entry name" value="f41 fragment of flagellin, N-terminal domain"/>
    <property type="match status" value="1"/>
</dbReference>